<evidence type="ECO:0000256" key="1">
    <source>
        <dbReference type="SAM" id="Phobius"/>
    </source>
</evidence>
<accession>A0A1F5FX19</accession>
<evidence type="ECO:0000313" key="3">
    <source>
        <dbReference type="Proteomes" id="UP000179237"/>
    </source>
</evidence>
<reference evidence="2 3" key="1">
    <citation type="journal article" date="2016" name="Nat. Commun.">
        <title>Thousands of microbial genomes shed light on interconnected biogeochemical processes in an aquifer system.</title>
        <authorList>
            <person name="Anantharaman K."/>
            <person name="Brown C.T."/>
            <person name="Hug L.A."/>
            <person name="Sharon I."/>
            <person name="Castelle C.J."/>
            <person name="Probst A.J."/>
            <person name="Thomas B.C."/>
            <person name="Singh A."/>
            <person name="Wilkins M.J."/>
            <person name="Karaoz U."/>
            <person name="Brodie E.L."/>
            <person name="Williams K.H."/>
            <person name="Hubbard S.S."/>
            <person name="Banfield J.F."/>
        </authorList>
    </citation>
    <scope>NUCLEOTIDE SEQUENCE [LARGE SCALE GENOMIC DNA]</scope>
</reference>
<feature type="transmembrane region" description="Helical" evidence="1">
    <location>
        <begin position="153"/>
        <end position="172"/>
    </location>
</feature>
<feature type="transmembrane region" description="Helical" evidence="1">
    <location>
        <begin position="252"/>
        <end position="273"/>
    </location>
</feature>
<dbReference type="EMBL" id="MFAQ01000001">
    <property type="protein sequence ID" value="OGD84178.1"/>
    <property type="molecule type" value="Genomic_DNA"/>
</dbReference>
<comment type="caution">
    <text evidence="2">The sequence shown here is derived from an EMBL/GenBank/DDBJ whole genome shotgun (WGS) entry which is preliminary data.</text>
</comment>
<feature type="transmembrane region" description="Helical" evidence="1">
    <location>
        <begin position="42"/>
        <end position="60"/>
    </location>
</feature>
<keyword evidence="1" id="KW-0472">Membrane</keyword>
<feature type="transmembrane region" description="Helical" evidence="1">
    <location>
        <begin position="522"/>
        <end position="544"/>
    </location>
</feature>
<feature type="transmembrane region" description="Helical" evidence="1">
    <location>
        <begin position="184"/>
        <end position="203"/>
    </location>
</feature>
<sequence length="548" mass="61116">MEKYLVLENIRFVILLFGALTFGGMSWLYFDAISVKRQLNVWASGIGAGILAISFLMSIWGTEVAEYTRYLGYFVLGLGVWFKPMSKRPGGDESSMQQVASITQGESVAGEERGVQNGAGSMEGFTVEEVVTKKKAKTKKSKMGAWWIVSFDIRAWMLPLLPGWVGLGYFRLATIGLERHLSKLGWGMFALMLSEVLNMHVYFQNWSDPRVYLAVSKFGFIWVTQKIVLFVGILTISTWVFSYLLKRFETQLTLFLCTMTIFAFAVATIGFTYTTAGNIRERFIDYQKTTLDLLRYSEERVAQEMILRGRDLGSRQSVLDLFEKGEPEVANKDVGQLQKNGDLSGVWLVNAQGTKVLSLTEGSVVDWSVYTKALKEESAWGYEIEGGVVSLAVAVSVKSTEKTLGTIVLSRKVDSSFLQKMSTKVRSGLWVYKQNKVVSSADQDERVRLLVGQTDNAEELNKIVLANGTDSVRQGVEVLGEVYMGVWGALKNANSTPIGSLAVVSRVEELWKVVEVALKKDYQLAVLSLVLSLVPAVMISRYFVKQLV</sequence>
<gene>
    <name evidence="2" type="ORF">A2572_03440</name>
</gene>
<organism evidence="2 3">
    <name type="scientific">Candidatus Collierbacteria bacterium RIFOXYD1_FULL_40_9</name>
    <dbReference type="NCBI Taxonomy" id="1817731"/>
    <lineage>
        <taxon>Bacteria</taxon>
        <taxon>Candidatus Collieribacteriota</taxon>
    </lineage>
</organism>
<feature type="transmembrane region" description="Helical" evidence="1">
    <location>
        <begin position="223"/>
        <end position="245"/>
    </location>
</feature>
<protein>
    <recommendedName>
        <fullName evidence="4">Double Cache domain-containing protein</fullName>
    </recommendedName>
</protein>
<keyword evidence="1" id="KW-1133">Transmembrane helix</keyword>
<evidence type="ECO:0008006" key="4">
    <source>
        <dbReference type="Google" id="ProtNLM"/>
    </source>
</evidence>
<dbReference type="Proteomes" id="UP000179237">
    <property type="component" value="Unassembled WGS sequence"/>
</dbReference>
<evidence type="ECO:0000313" key="2">
    <source>
        <dbReference type="EMBL" id="OGD84178.1"/>
    </source>
</evidence>
<name>A0A1F5FX19_9BACT</name>
<proteinExistence type="predicted"/>
<dbReference type="AlphaFoldDB" id="A0A1F5FX19"/>
<keyword evidence="1" id="KW-0812">Transmembrane</keyword>
<feature type="transmembrane region" description="Helical" evidence="1">
    <location>
        <begin position="12"/>
        <end position="30"/>
    </location>
</feature>